<gene>
    <name evidence="8" type="ORF">Y88_3610</name>
</gene>
<evidence type="ECO:0000256" key="1">
    <source>
        <dbReference type="ARBA" id="ARBA00004651"/>
    </source>
</evidence>
<dbReference type="STRING" id="983920.Y88_3610"/>
<feature type="transmembrane region" description="Helical" evidence="6">
    <location>
        <begin position="45"/>
        <end position="78"/>
    </location>
</feature>
<dbReference type="PANTHER" id="PTHR36506:SF1">
    <property type="entry name" value="PREFLAGELLIN PEPTIDASE"/>
    <property type="match status" value="1"/>
</dbReference>
<comment type="caution">
    <text evidence="8">The sequence shown here is derived from an EMBL/GenBank/DDBJ whole genome shotgun (WGS) entry which is preliminary data.</text>
</comment>
<dbReference type="InParanoid" id="F1ZDF8"/>
<feature type="transmembrane region" description="Helical" evidence="6">
    <location>
        <begin position="98"/>
        <end position="122"/>
    </location>
</feature>
<keyword evidence="3 6" id="KW-0812">Transmembrane</keyword>
<dbReference type="Gene3D" id="1.20.120.1220">
    <property type="match status" value="1"/>
</dbReference>
<name>F1ZDF8_9SPHN</name>
<dbReference type="InterPro" id="IPR000045">
    <property type="entry name" value="Prepilin_IV_endopep_pep"/>
</dbReference>
<evidence type="ECO:0000259" key="7">
    <source>
        <dbReference type="Pfam" id="PF01478"/>
    </source>
</evidence>
<dbReference type="Proteomes" id="UP000004728">
    <property type="component" value="Unassembled WGS sequence"/>
</dbReference>
<feature type="transmembrane region" description="Helical" evidence="6">
    <location>
        <begin position="6"/>
        <end position="24"/>
    </location>
</feature>
<keyword evidence="9" id="KW-1185">Reference proteome</keyword>
<dbReference type="GO" id="GO:0005886">
    <property type="term" value="C:plasma membrane"/>
    <property type="evidence" value="ECO:0007669"/>
    <property type="project" value="UniProtKB-SubCell"/>
</dbReference>
<evidence type="ECO:0000256" key="6">
    <source>
        <dbReference type="SAM" id="Phobius"/>
    </source>
</evidence>
<feature type="transmembrane region" description="Helical" evidence="6">
    <location>
        <begin position="134"/>
        <end position="151"/>
    </location>
</feature>
<dbReference type="Pfam" id="PF01478">
    <property type="entry name" value="Peptidase_A24"/>
    <property type="match status" value="1"/>
</dbReference>
<dbReference type="RefSeq" id="WP_008071684.1">
    <property type="nucleotide sequence ID" value="NZ_AQWK01000004.1"/>
</dbReference>
<dbReference type="EMBL" id="AEWJ01000065">
    <property type="protein sequence ID" value="EGD57301.1"/>
    <property type="molecule type" value="Genomic_DNA"/>
</dbReference>
<evidence type="ECO:0000256" key="2">
    <source>
        <dbReference type="ARBA" id="ARBA00022475"/>
    </source>
</evidence>
<reference evidence="8 9" key="1">
    <citation type="journal article" date="2012" name="J. Bacteriol.">
        <title>Draft Genome Sequence of Novosphingobium nitrogenifigens Y88T.</title>
        <authorList>
            <person name="Strabala T.J."/>
            <person name="Macdonald L."/>
            <person name="Liu V."/>
            <person name="Smit A.M."/>
        </authorList>
    </citation>
    <scope>NUCLEOTIDE SEQUENCE [LARGE SCALE GENOMIC DNA]</scope>
    <source>
        <strain evidence="8 9">DSM 19370</strain>
    </source>
</reference>
<evidence type="ECO:0000313" key="8">
    <source>
        <dbReference type="EMBL" id="EGD57301.1"/>
    </source>
</evidence>
<sequence>MHETWIVYGLVGALAIALLVAAFTDLRRRQIDNWLNATVALGAPLFWWASGLSLWPGVALQLALAVGTFAVLAGLFALRAMGGGDVKLLTALALWLPVVLFLRLLLIMALAGGLLTIVLGMWHVTRRRKNRLQIPYGVAIAGAGLWILASTDWTHAHPLLG</sequence>
<dbReference type="PANTHER" id="PTHR36506">
    <property type="entry name" value="PREFLAGELLIN PEPTIDASE"/>
    <property type="match status" value="1"/>
</dbReference>
<dbReference type="HOGENOM" id="CLU_057101_9_2_5"/>
<comment type="subcellular location">
    <subcellularLocation>
        <location evidence="1">Cell membrane</location>
        <topology evidence="1">Multi-pass membrane protein</topology>
    </subcellularLocation>
</comment>
<feature type="domain" description="Prepilin type IV endopeptidase peptidase" evidence="7">
    <location>
        <begin position="14"/>
        <end position="117"/>
    </location>
</feature>
<evidence type="ECO:0000256" key="4">
    <source>
        <dbReference type="ARBA" id="ARBA00022989"/>
    </source>
</evidence>
<proteinExistence type="predicted"/>
<keyword evidence="4 6" id="KW-1133">Transmembrane helix</keyword>
<evidence type="ECO:0000256" key="5">
    <source>
        <dbReference type="ARBA" id="ARBA00023136"/>
    </source>
</evidence>
<keyword evidence="5 6" id="KW-0472">Membrane</keyword>
<accession>F1ZDF8</accession>
<dbReference type="eggNOG" id="COG4960">
    <property type="taxonomic scope" value="Bacteria"/>
</dbReference>
<dbReference type="InterPro" id="IPR052218">
    <property type="entry name" value="Preflagellin_Peptidase"/>
</dbReference>
<evidence type="ECO:0000256" key="3">
    <source>
        <dbReference type="ARBA" id="ARBA00022692"/>
    </source>
</evidence>
<protein>
    <submittedName>
        <fullName evidence="8">Type IV prepilin peptidase, cpaA</fullName>
    </submittedName>
</protein>
<evidence type="ECO:0000313" key="9">
    <source>
        <dbReference type="Proteomes" id="UP000004728"/>
    </source>
</evidence>
<dbReference type="AlphaFoldDB" id="F1ZDF8"/>
<dbReference type="GO" id="GO:0004190">
    <property type="term" value="F:aspartic-type endopeptidase activity"/>
    <property type="evidence" value="ECO:0007669"/>
    <property type="project" value="InterPro"/>
</dbReference>
<keyword evidence="2" id="KW-1003">Cell membrane</keyword>
<organism evidence="8 9">
    <name type="scientific">Novosphingobium nitrogenifigens DSM 19370</name>
    <dbReference type="NCBI Taxonomy" id="983920"/>
    <lineage>
        <taxon>Bacteria</taxon>
        <taxon>Pseudomonadati</taxon>
        <taxon>Pseudomonadota</taxon>
        <taxon>Alphaproteobacteria</taxon>
        <taxon>Sphingomonadales</taxon>
        <taxon>Sphingomonadaceae</taxon>
        <taxon>Novosphingobium</taxon>
    </lineage>
</organism>
<dbReference type="OrthoDB" id="5329005at2"/>